<gene>
    <name evidence="1" type="ORF">LARSCL_LOCUS15805</name>
</gene>
<name>A0AAV2B212_9ARAC</name>
<feature type="non-terminal residue" evidence="1">
    <location>
        <position position="57"/>
    </location>
</feature>
<dbReference type="AlphaFoldDB" id="A0AAV2B212"/>
<dbReference type="EMBL" id="CAXIEN010000245">
    <property type="protein sequence ID" value="CAL1289218.1"/>
    <property type="molecule type" value="Genomic_DNA"/>
</dbReference>
<proteinExistence type="predicted"/>
<keyword evidence="2" id="KW-1185">Reference proteome</keyword>
<evidence type="ECO:0000313" key="2">
    <source>
        <dbReference type="Proteomes" id="UP001497382"/>
    </source>
</evidence>
<evidence type="ECO:0000313" key="1">
    <source>
        <dbReference type="EMBL" id="CAL1289218.1"/>
    </source>
</evidence>
<comment type="caution">
    <text evidence="1">The sequence shown here is derived from an EMBL/GenBank/DDBJ whole genome shotgun (WGS) entry which is preliminary data.</text>
</comment>
<protein>
    <submittedName>
        <fullName evidence="1">Uncharacterized protein</fullName>
    </submittedName>
</protein>
<accession>A0AAV2B212</accession>
<sequence>MNKEEEHCVIDLSSSCVVLHDCILVPDLPTILAKQDTFWKNGVEIPRAPSFLNYGDN</sequence>
<dbReference type="Proteomes" id="UP001497382">
    <property type="component" value="Unassembled WGS sequence"/>
</dbReference>
<organism evidence="1 2">
    <name type="scientific">Larinioides sclopetarius</name>
    <dbReference type="NCBI Taxonomy" id="280406"/>
    <lineage>
        <taxon>Eukaryota</taxon>
        <taxon>Metazoa</taxon>
        <taxon>Ecdysozoa</taxon>
        <taxon>Arthropoda</taxon>
        <taxon>Chelicerata</taxon>
        <taxon>Arachnida</taxon>
        <taxon>Araneae</taxon>
        <taxon>Araneomorphae</taxon>
        <taxon>Entelegynae</taxon>
        <taxon>Araneoidea</taxon>
        <taxon>Araneidae</taxon>
        <taxon>Larinioides</taxon>
    </lineage>
</organism>
<reference evidence="1 2" key="1">
    <citation type="submission" date="2024-04" db="EMBL/GenBank/DDBJ databases">
        <authorList>
            <person name="Rising A."/>
            <person name="Reimegard J."/>
            <person name="Sonavane S."/>
            <person name="Akerstrom W."/>
            <person name="Nylinder S."/>
            <person name="Hedman E."/>
            <person name="Kallberg Y."/>
        </authorList>
    </citation>
    <scope>NUCLEOTIDE SEQUENCE [LARGE SCALE GENOMIC DNA]</scope>
</reference>